<evidence type="ECO:0000313" key="4">
    <source>
        <dbReference type="Proteomes" id="UP000827724"/>
    </source>
</evidence>
<feature type="domain" description="Peptidase S53" evidence="2">
    <location>
        <begin position="1"/>
        <end position="331"/>
    </location>
</feature>
<organism evidence="3 4">
    <name type="scientific">Trichoderma cornu-damae</name>
    <dbReference type="NCBI Taxonomy" id="654480"/>
    <lineage>
        <taxon>Eukaryota</taxon>
        <taxon>Fungi</taxon>
        <taxon>Dikarya</taxon>
        <taxon>Ascomycota</taxon>
        <taxon>Pezizomycotina</taxon>
        <taxon>Sordariomycetes</taxon>
        <taxon>Hypocreomycetidae</taxon>
        <taxon>Hypocreales</taxon>
        <taxon>Hypocreaceae</taxon>
        <taxon>Trichoderma</taxon>
    </lineage>
</organism>
<dbReference type="Gene3D" id="3.40.50.200">
    <property type="entry name" value="Peptidase S8/S53 domain"/>
    <property type="match status" value="1"/>
</dbReference>
<comment type="caution">
    <text evidence="1">Lacks conserved residue(s) required for the propagation of feature annotation.</text>
</comment>
<dbReference type="CDD" id="cd04056">
    <property type="entry name" value="Peptidases_S53"/>
    <property type="match status" value="1"/>
</dbReference>
<dbReference type="SUPFAM" id="SSF52743">
    <property type="entry name" value="Subtilisin-like"/>
    <property type="match status" value="1"/>
</dbReference>
<keyword evidence="1" id="KW-0378">Hydrolase</keyword>
<keyword evidence="1" id="KW-0645">Protease</keyword>
<comment type="caution">
    <text evidence="3">The sequence shown here is derived from an EMBL/GenBank/DDBJ whole genome shotgun (WGS) entry which is preliminary data.</text>
</comment>
<dbReference type="GO" id="GO:0004252">
    <property type="term" value="F:serine-type endopeptidase activity"/>
    <property type="evidence" value="ECO:0007669"/>
    <property type="project" value="UniProtKB-UniRule"/>
</dbReference>
<dbReference type="OrthoDB" id="409122at2759"/>
<evidence type="ECO:0000256" key="1">
    <source>
        <dbReference type="PROSITE-ProRule" id="PRU01032"/>
    </source>
</evidence>
<feature type="active site" description="Charge relay system" evidence="1">
    <location>
        <position position="74"/>
    </location>
</feature>
<evidence type="ECO:0000313" key="3">
    <source>
        <dbReference type="EMBL" id="KAH6603734.1"/>
    </source>
</evidence>
<name>A0A9P8QFP7_9HYPO</name>
<accession>A0A9P8QFP7</accession>
<dbReference type="InterPro" id="IPR036852">
    <property type="entry name" value="Peptidase_S8/S53_dom_sf"/>
</dbReference>
<proteinExistence type="predicted"/>
<feature type="active site" description="Charge relay system" evidence="1">
    <location>
        <position position="283"/>
    </location>
</feature>
<keyword evidence="4" id="KW-1185">Reference proteome</keyword>
<dbReference type="PANTHER" id="PTHR14218:SF34">
    <property type="entry name" value="TRIPEPTIDYL-PEPTIDASE SED4"/>
    <property type="match status" value="1"/>
</dbReference>
<protein>
    <submittedName>
        <fullName evidence="3">Tripeptidyl peptidase a</fullName>
    </submittedName>
</protein>
<dbReference type="Proteomes" id="UP000827724">
    <property type="component" value="Unassembled WGS sequence"/>
</dbReference>
<dbReference type="AlphaFoldDB" id="A0A9P8QFP7"/>
<reference evidence="3" key="1">
    <citation type="submission" date="2021-08" db="EMBL/GenBank/DDBJ databases">
        <title>Chromosome-Level Trichoderma cornu-damae using Hi-C Data.</title>
        <authorList>
            <person name="Kim C.S."/>
        </authorList>
    </citation>
    <scope>NUCLEOTIDE SEQUENCE</scope>
    <source>
        <strain evidence="3">KA19-0412C</strain>
    </source>
</reference>
<gene>
    <name evidence="3" type="ORF">Trco_008509</name>
</gene>
<evidence type="ECO:0000259" key="2">
    <source>
        <dbReference type="PROSITE" id="PS51695"/>
    </source>
</evidence>
<dbReference type="GO" id="GO:0008240">
    <property type="term" value="F:tripeptidyl-peptidase activity"/>
    <property type="evidence" value="ECO:0007669"/>
    <property type="project" value="TreeGrafter"/>
</dbReference>
<sequence length="331" mass="35793">MRARRSRSVASAIEPKSLAARQEPSNCKGTLSASFSDLALFEKHFNLPSQNFSVVLINGGTDLPQPPSNDNDGEANLDVQNILSIAHPLPITEFITAGSPPYFPDPVEPAGTPDENEPYLQFYEYLLSKTNAELPQVITNSYGDEEQTVPQAYAVRVCNLIGLMGLRGISILESSGDEGVGASCVATNGTTPQFNPIFPATCPYVTSVGGTISFNPEVAWDGSSGGFSYYFSRPWYQEEAVGTYLTKYVSDETKKYYGPYVDFSGRGFPDIAAHSVSPDGGTSAASPVVASIIALLNDARLRVGKPTLGFFEPLDLPICLQRFHGYHVWPI</sequence>
<dbReference type="InterPro" id="IPR030400">
    <property type="entry name" value="Sedolisin_dom"/>
</dbReference>
<dbReference type="InterPro" id="IPR050819">
    <property type="entry name" value="Tripeptidyl-peptidase_I"/>
</dbReference>
<dbReference type="PROSITE" id="PS51695">
    <property type="entry name" value="SEDOLISIN"/>
    <property type="match status" value="1"/>
</dbReference>
<dbReference type="EMBL" id="JAIWOZ010000007">
    <property type="protein sequence ID" value="KAH6603734.1"/>
    <property type="molecule type" value="Genomic_DNA"/>
</dbReference>
<feature type="active site" description="Charge relay system" evidence="1">
    <location>
        <position position="78"/>
    </location>
</feature>
<dbReference type="GO" id="GO:0006508">
    <property type="term" value="P:proteolysis"/>
    <property type="evidence" value="ECO:0007669"/>
    <property type="project" value="UniProtKB-KW"/>
</dbReference>
<dbReference type="PANTHER" id="PTHR14218">
    <property type="entry name" value="PROTEASE S8 TRIPEPTIDYL PEPTIDASE I CLN2"/>
    <property type="match status" value="1"/>
</dbReference>
<keyword evidence="1" id="KW-0720">Serine protease</keyword>